<protein>
    <submittedName>
        <fullName evidence="5">Peptide/nickel transport system substrate-binding protein</fullName>
    </submittedName>
</protein>
<sequence>MKPTFSGSLLLFAAIALLLQGCSSPEDKSSSIRVRWSHDPETLNVLQPPSQPAFDAANLIYTSLLHSNFSTEKLEPALAEDYPTTQYIGDSLTRLSYHIRSVATWDDGRPVLATDVDFTLKLMFCPGLPNETAQLEFDFIRALIPDPNDPRHFTLECRGQSLEYPQSSGEFFIVPEAAVDPKGLLRRFTLAELQRLPPNAPADSALVRVARQYQAFAPGALPGCGPYQLSAWEKDRYLTFRRKEKWWGSKIQPTPFVLQARPSQLDFVIIPDASTASLALQRGDLDVFPQVPAREFARLQNSSAARAKLAFYSVPSYDVVTAGFNTRRPALADALTRKALGRCFDTAGLIKATQLGAGQQTVGIISPLDRANYNDSLAPLPFDLTAAAAMLRQAGWRRESTADDAGLVRTKAQGELQRLRLVVRYRAEESTFATAALQFQAAAASIGVAVSLLPTEAGSFAATLKSGDFDMYVRTLKGNPFMFNYVPLYHSRALGQSNVTGFSTPASDRLIDAITRARTPKRKSQLLRRFQTMLQTEAPIIPLFFLPTRVAANRNLTGLHVNSLKPGFAITTVERSAVPSPTTTP</sequence>
<keyword evidence="2" id="KW-0813">Transport</keyword>
<dbReference type="OrthoDB" id="9772924at2"/>
<evidence type="ECO:0000313" key="6">
    <source>
        <dbReference type="Proteomes" id="UP000199029"/>
    </source>
</evidence>
<feature type="domain" description="Solute-binding protein family 5" evidence="4">
    <location>
        <begin position="73"/>
        <end position="479"/>
    </location>
</feature>
<dbReference type="PANTHER" id="PTHR30290:SF9">
    <property type="entry name" value="OLIGOPEPTIDE-BINDING PROTEIN APPA"/>
    <property type="match status" value="1"/>
</dbReference>
<dbReference type="InterPro" id="IPR039424">
    <property type="entry name" value="SBP_5"/>
</dbReference>
<dbReference type="InterPro" id="IPR030678">
    <property type="entry name" value="Peptide/Ni-bd"/>
</dbReference>
<dbReference type="Proteomes" id="UP000199029">
    <property type="component" value="Unassembled WGS sequence"/>
</dbReference>
<evidence type="ECO:0000256" key="3">
    <source>
        <dbReference type="ARBA" id="ARBA00022729"/>
    </source>
</evidence>
<name>A0A1I5WH99_HYMAR</name>
<dbReference type="AlphaFoldDB" id="A0A1I5WH99"/>
<dbReference type="GO" id="GO:0030288">
    <property type="term" value="C:outer membrane-bounded periplasmic space"/>
    <property type="evidence" value="ECO:0007669"/>
    <property type="project" value="UniProtKB-ARBA"/>
</dbReference>
<dbReference type="SUPFAM" id="SSF53850">
    <property type="entry name" value="Periplasmic binding protein-like II"/>
    <property type="match status" value="1"/>
</dbReference>
<evidence type="ECO:0000259" key="4">
    <source>
        <dbReference type="Pfam" id="PF00496"/>
    </source>
</evidence>
<dbReference type="STRING" id="1227077.SAMN04515668_1309"/>
<evidence type="ECO:0000256" key="2">
    <source>
        <dbReference type="ARBA" id="ARBA00022448"/>
    </source>
</evidence>
<keyword evidence="3" id="KW-0732">Signal</keyword>
<accession>A0A1I5WH99</accession>
<comment type="similarity">
    <text evidence="1">Belongs to the bacterial solute-binding protein 5 family.</text>
</comment>
<dbReference type="PROSITE" id="PS51257">
    <property type="entry name" value="PROKAR_LIPOPROTEIN"/>
    <property type="match status" value="1"/>
</dbReference>
<dbReference type="PIRSF" id="PIRSF002741">
    <property type="entry name" value="MppA"/>
    <property type="match status" value="1"/>
</dbReference>
<evidence type="ECO:0000313" key="5">
    <source>
        <dbReference type="EMBL" id="SFQ18796.1"/>
    </source>
</evidence>
<reference evidence="6" key="1">
    <citation type="submission" date="2016-10" db="EMBL/GenBank/DDBJ databases">
        <authorList>
            <person name="Varghese N."/>
            <person name="Submissions S."/>
        </authorList>
    </citation>
    <scope>NUCLEOTIDE SEQUENCE [LARGE SCALE GENOMIC DNA]</scope>
    <source>
        <strain evidence="6">OR362-8,ATCC BAA-1266,JCM 13504</strain>
    </source>
</reference>
<keyword evidence="6" id="KW-1185">Reference proteome</keyword>
<proteinExistence type="inferred from homology"/>
<dbReference type="PANTHER" id="PTHR30290">
    <property type="entry name" value="PERIPLASMIC BINDING COMPONENT OF ABC TRANSPORTER"/>
    <property type="match status" value="1"/>
</dbReference>
<gene>
    <name evidence="5" type="ORF">SAMN04515668_1309</name>
</gene>
<dbReference type="GO" id="GO:0015833">
    <property type="term" value="P:peptide transport"/>
    <property type="evidence" value="ECO:0007669"/>
    <property type="project" value="TreeGrafter"/>
</dbReference>
<organism evidence="5 6">
    <name type="scientific">Hymenobacter arizonensis</name>
    <name type="common">Siccationidurans arizonensis</name>
    <dbReference type="NCBI Taxonomy" id="1227077"/>
    <lineage>
        <taxon>Bacteria</taxon>
        <taxon>Pseudomonadati</taxon>
        <taxon>Bacteroidota</taxon>
        <taxon>Cytophagia</taxon>
        <taxon>Cytophagales</taxon>
        <taxon>Hymenobacteraceae</taxon>
        <taxon>Hymenobacter</taxon>
    </lineage>
</organism>
<dbReference type="EMBL" id="FOXS01000002">
    <property type="protein sequence ID" value="SFQ18796.1"/>
    <property type="molecule type" value="Genomic_DNA"/>
</dbReference>
<dbReference type="Gene3D" id="3.10.105.10">
    <property type="entry name" value="Dipeptide-binding Protein, Domain 3"/>
    <property type="match status" value="1"/>
</dbReference>
<dbReference type="Pfam" id="PF00496">
    <property type="entry name" value="SBP_bac_5"/>
    <property type="match status" value="1"/>
</dbReference>
<dbReference type="GO" id="GO:1904680">
    <property type="term" value="F:peptide transmembrane transporter activity"/>
    <property type="evidence" value="ECO:0007669"/>
    <property type="project" value="TreeGrafter"/>
</dbReference>
<dbReference type="Gene3D" id="3.40.190.10">
    <property type="entry name" value="Periplasmic binding protein-like II"/>
    <property type="match status" value="1"/>
</dbReference>
<dbReference type="InterPro" id="IPR000914">
    <property type="entry name" value="SBP_5_dom"/>
</dbReference>
<dbReference type="GO" id="GO:0043190">
    <property type="term" value="C:ATP-binding cassette (ABC) transporter complex"/>
    <property type="evidence" value="ECO:0007669"/>
    <property type="project" value="InterPro"/>
</dbReference>
<evidence type="ECO:0000256" key="1">
    <source>
        <dbReference type="ARBA" id="ARBA00005695"/>
    </source>
</evidence>